<dbReference type="EMBL" id="HADW01016175">
    <property type="protein sequence ID" value="SBP17575.1"/>
    <property type="molecule type" value="Transcribed_RNA"/>
</dbReference>
<name>A0A1A7XIA5_9TELE</name>
<reference evidence="1" key="1">
    <citation type="submission" date="2016-05" db="EMBL/GenBank/DDBJ databases">
        <authorList>
            <person name="Lavstsen T."/>
            <person name="Jespersen J.S."/>
        </authorList>
    </citation>
    <scope>NUCLEOTIDE SEQUENCE</scope>
    <source>
        <tissue evidence="1">Brain</tissue>
    </source>
</reference>
<protein>
    <submittedName>
        <fullName evidence="1">Uncharacterized protein</fullName>
    </submittedName>
</protein>
<feature type="non-terminal residue" evidence="1">
    <location>
        <position position="1"/>
    </location>
</feature>
<proteinExistence type="predicted"/>
<evidence type="ECO:0000313" key="1">
    <source>
        <dbReference type="EMBL" id="SBP17575.1"/>
    </source>
</evidence>
<feature type="non-terminal residue" evidence="1">
    <location>
        <position position="98"/>
    </location>
</feature>
<gene>
    <name evidence="1" type="primary">Nfu_g_1_003426</name>
</gene>
<accession>A0A1A7XIA5</accession>
<dbReference type="AlphaFoldDB" id="A0A1A7XIA5"/>
<organism evidence="1">
    <name type="scientific">Iconisemion striatum</name>
    <dbReference type="NCBI Taxonomy" id="60296"/>
    <lineage>
        <taxon>Eukaryota</taxon>
        <taxon>Metazoa</taxon>
        <taxon>Chordata</taxon>
        <taxon>Craniata</taxon>
        <taxon>Vertebrata</taxon>
        <taxon>Euteleostomi</taxon>
        <taxon>Actinopterygii</taxon>
        <taxon>Neopterygii</taxon>
        <taxon>Teleostei</taxon>
        <taxon>Neoteleostei</taxon>
        <taxon>Acanthomorphata</taxon>
        <taxon>Ovalentaria</taxon>
        <taxon>Atherinomorphae</taxon>
        <taxon>Cyprinodontiformes</taxon>
        <taxon>Nothobranchiidae</taxon>
        <taxon>Iconisemion</taxon>
    </lineage>
</organism>
<sequence>SAPPSLFTGCHHLPFSCITCPSSSCYRKTSPQFLYQWRLPSYHPSNPNPTRHLSRPSLAQLLPRVSDNLNCKPRSYKSNQLILTSLLLTVLHPGSSSL</sequence>
<reference evidence="1" key="2">
    <citation type="submission" date="2016-06" db="EMBL/GenBank/DDBJ databases">
        <title>The genome of a short-lived fish provides insights into sex chromosome evolution and the genetic control of aging.</title>
        <authorList>
            <person name="Reichwald K."/>
            <person name="Felder M."/>
            <person name="Petzold A."/>
            <person name="Koch P."/>
            <person name="Groth M."/>
            <person name="Platzer M."/>
        </authorList>
    </citation>
    <scope>NUCLEOTIDE SEQUENCE</scope>
    <source>
        <tissue evidence="1">Brain</tissue>
    </source>
</reference>